<dbReference type="PANTHER" id="PTHR35797:SF1">
    <property type="entry name" value="PROTEASE"/>
    <property type="match status" value="1"/>
</dbReference>
<feature type="transmembrane region" description="Helical" evidence="1">
    <location>
        <begin position="161"/>
        <end position="181"/>
    </location>
</feature>
<dbReference type="PANTHER" id="PTHR35797">
    <property type="entry name" value="PROTEASE-RELATED"/>
    <property type="match status" value="1"/>
</dbReference>
<dbReference type="InterPro" id="IPR042150">
    <property type="entry name" value="MmRce1-like"/>
</dbReference>
<keyword evidence="1" id="KW-0472">Membrane</keyword>
<keyword evidence="1" id="KW-1133">Transmembrane helix</keyword>
<dbReference type="Proteomes" id="UP000050514">
    <property type="component" value="Unassembled WGS sequence"/>
</dbReference>
<proteinExistence type="predicted"/>
<dbReference type="GO" id="GO:0004175">
    <property type="term" value="F:endopeptidase activity"/>
    <property type="evidence" value="ECO:0007669"/>
    <property type="project" value="UniProtKB-ARBA"/>
</dbReference>
<dbReference type="RefSeq" id="WP_061912972.1">
    <property type="nucleotide sequence ID" value="NZ_DF967971.1"/>
</dbReference>
<feature type="transmembrane region" description="Helical" evidence="1">
    <location>
        <begin position="35"/>
        <end position="55"/>
    </location>
</feature>
<name>A0A0P6YBJ3_9CHLR</name>
<evidence type="ECO:0000313" key="4">
    <source>
        <dbReference type="Proteomes" id="UP000050514"/>
    </source>
</evidence>
<accession>A0A0P6YBJ3</accession>
<comment type="caution">
    <text evidence="3">The sequence shown here is derived from an EMBL/GenBank/DDBJ whole genome shotgun (WGS) entry which is preliminary data.</text>
</comment>
<protein>
    <recommendedName>
        <fullName evidence="2">CAAX prenyl protease 2/Lysostaphin resistance protein A-like domain-containing protein</fullName>
    </recommendedName>
</protein>
<dbReference type="GO" id="GO:0080120">
    <property type="term" value="P:CAAX-box protein maturation"/>
    <property type="evidence" value="ECO:0007669"/>
    <property type="project" value="UniProtKB-ARBA"/>
</dbReference>
<keyword evidence="1" id="KW-0812">Transmembrane</keyword>
<evidence type="ECO:0000259" key="2">
    <source>
        <dbReference type="Pfam" id="PF02517"/>
    </source>
</evidence>
<dbReference type="STRING" id="360411.AC812_00295"/>
<dbReference type="EMBL" id="LGHJ01000001">
    <property type="protein sequence ID" value="KPL79299.1"/>
    <property type="molecule type" value="Genomic_DNA"/>
</dbReference>
<evidence type="ECO:0000256" key="1">
    <source>
        <dbReference type="SAM" id="Phobius"/>
    </source>
</evidence>
<dbReference type="Pfam" id="PF02517">
    <property type="entry name" value="Rce1-like"/>
    <property type="match status" value="1"/>
</dbReference>
<gene>
    <name evidence="3" type="ORF">AC812_00295</name>
</gene>
<feature type="transmembrane region" description="Helical" evidence="1">
    <location>
        <begin position="71"/>
        <end position="92"/>
    </location>
</feature>
<keyword evidence="4" id="KW-1185">Reference proteome</keyword>
<dbReference type="InterPro" id="IPR003675">
    <property type="entry name" value="Rce1/LyrA-like_dom"/>
</dbReference>
<feature type="transmembrane region" description="Helical" evidence="1">
    <location>
        <begin position="121"/>
        <end position="141"/>
    </location>
</feature>
<dbReference type="AlphaFoldDB" id="A0A0P6YBJ3"/>
<feature type="domain" description="CAAX prenyl protease 2/Lysostaphin resistance protein A-like" evidence="2">
    <location>
        <begin position="129"/>
        <end position="233"/>
    </location>
</feature>
<reference evidence="3 4" key="1">
    <citation type="submission" date="2015-07" db="EMBL/GenBank/DDBJ databases">
        <title>Draft genome of Bellilinea caldifistulae DSM 17877.</title>
        <authorList>
            <person name="Hemp J."/>
            <person name="Ward L.M."/>
            <person name="Pace L.A."/>
            <person name="Fischer W.W."/>
        </authorList>
    </citation>
    <scope>NUCLEOTIDE SEQUENCE [LARGE SCALE GENOMIC DNA]</scope>
    <source>
        <strain evidence="3 4">GOMI-1</strain>
    </source>
</reference>
<organism evidence="3 4">
    <name type="scientific">Bellilinea caldifistulae</name>
    <dbReference type="NCBI Taxonomy" id="360411"/>
    <lineage>
        <taxon>Bacteria</taxon>
        <taxon>Bacillati</taxon>
        <taxon>Chloroflexota</taxon>
        <taxon>Anaerolineae</taxon>
        <taxon>Anaerolineales</taxon>
        <taxon>Anaerolineaceae</taxon>
        <taxon>Bellilinea</taxon>
    </lineage>
</organism>
<evidence type="ECO:0000313" key="3">
    <source>
        <dbReference type="EMBL" id="KPL79299.1"/>
    </source>
</evidence>
<sequence>MKTTTKPKIIVFLLLTFALSSFFYARIVSTGSVGNYTIGLMWCPGIAGILTQLIFEKKLRGLGWKLRPFRYLLLAYFLPVIYGLVVYGSVWLSGSAPLNIDQLALQVSQQTGETISPLNFVVSHVLNMATFGMLFSTFAALGEEIGWRGLFVPELAKAGSFTSASVISGIIWAVWHFPLILFADYHNPGTPVWFGLVCFTLMVLGISFTMAWLRLKSGSLWPAVLLHASHNIFIQGVFTPLTGQSSLSPYLIDEFGIGLALMGLLLIWIFWRKRAEVASV</sequence>
<feature type="transmembrane region" description="Helical" evidence="1">
    <location>
        <begin position="250"/>
        <end position="271"/>
    </location>
</feature>
<feature type="transmembrane region" description="Helical" evidence="1">
    <location>
        <begin position="193"/>
        <end position="213"/>
    </location>
</feature>
<feature type="transmembrane region" description="Helical" evidence="1">
    <location>
        <begin position="220"/>
        <end position="238"/>
    </location>
</feature>